<feature type="transmembrane region" description="Helical" evidence="14">
    <location>
        <begin position="37"/>
        <end position="56"/>
    </location>
</feature>
<dbReference type="GO" id="GO:0005886">
    <property type="term" value="C:plasma membrane"/>
    <property type="evidence" value="ECO:0007669"/>
    <property type="project" value="UniProtKB-SubCell"/>
</dbReference>
<keyword evidence="14" id="KW-0573">Peptidoglycan synthesis</keyword>
<keyword evidence="6 14" id="KW-0812">Transmembrane</keyword>
<dbReference type="GO" id="GO:0046677">
    <property type="term" value="P:response to antibiotic"/>
    <property type="evidence" value="ECO:0007669"/>
    <property type="project" value="UniProtKB-UniRule"/>
</dbReference>
<sequence>MKLFILGIIQGLTEFLPVSSSGHLVLAQQFLGIHIPGISLEITLHLATLLAIFVYFNRKLLEIFDFKNQPLRENLLLSLVVGSIPAGIVGVLGADRIEVLFEDIKAPSVFLILNGLILSTSLLARERRDKVTLLDALLIGCAQALAILPGISRSGSTITMALLLGLRRERAFRFSFYLSIPAILGASFLDILKEGWTPNSGYLLPFILSFAFGLFALYLLKNVVLRGKLAYFGIYTAVLGLTALLLAG</sequence>
<evidence type="ECO:0000256" key="10">
    <source>
        <dbReference type="ARBA" id="ARBA00023251"/>
    </source>
</evidence>
<feature type="transmembrane region" description="Helical" evidence="14">
    <location>
        <begin position="171"/>
        <end position="189"/>
    </location>
</feature>
<evidence type="ECO:0000256" key="14">
    <source>
        <dbReference type="HAMAP-Rule" id="MF_01006"/>
    </source>
</evidence>
<dbReference type="GO" id="GO:0050380">
    <property type="term" value="F:undecaprenyl-diphosphatase activity"/>
    <property type="evidence" value="ECO:0007669"/>
    <property type="project" value="UniProtKB-UniRule"/>
</dbReference>
<evidence type="ECO:0000256" key="4">
    <source>
        <dbReference type="ARBA" id="ARBA00021581"/>
    </source>
</evidence>
<evidence type="ECO:0000256" key="11">
    <source>
        <dbReference type="ARBA" id="ARBA00032707"/>
    </source>
</evidence>
<dbReference type="PANTHER" id="PTHR30622">
    <property type="entry name" value="UNDECAPRENYL-DIPHOSPHATASE"/>
    <property type="match status" value="1"/>
</dbReference>
<feature type="transmembrane region" description="Helical" evidence="14">
    <location>
        <begin position="201"/>
        <end position="223"/>
    </location>
</feature>
<dbReference type="InterPro" id="IPR003824">
    <property type="entry name" value="UppP"/>
</dbReference>
<evidence type="ECO:0000256" key="3">
    <source>
        <dbReference type="ARBA" id="ARBA00012374"/>
    </source>
</evidence>
<evidence type="ECO:0000256" key="13">
    <source>
        <dbReference type="ARBA" id="ARBA00047594"/>
    </source>
</evidence>
<evidence type="ECO:0000256" key="5">
    <source>
        <dbReference type="ARBA" id="ARBA00022475"/>
    </source>
</evidence>
<dbReference type="HAMAP" id="MF_01006">
    <property type="entry name" value="Undec_diphosphatase"/>
    <property type="match status" value="1"/>
</dbReference>
<comment type="miscellaneous">
    <text evidence="14">Bacitracin is thought to be involved in the inhibition of peptidoglycan synthesis by sequestering undecaprenyl diphosphate, thereby reducing the pool of lipid carrier available.</text>
</comment>
<dbReference type="PANTHER" id="PTHR30622:SF2">
    <property type="entry name" value="UNDECAPRENYL-DIPHOSPHATASE"/>
    <property type="match status" value="1"/>
</dbReference>
<reference evidence="15" key="1">
    <citation type="journal article" date="2020" name="mSystems">
        <title>Genome- and Community-Level Interaction Insights into Carbon Utilization and Element Cycling Functions of Hydrothermarchaeota in Hydrothermal Sediment.</title>
        <authorList>
            <person name="Zhou Z."/>
            <person name="Liu Y."/>
            <person name="Xu W."/>
            <person name="Pan J."/>
            <person name="Luo Z.H."/>
            <person name="Li M."/>
        </authorList>
    </citation>
    <scope>NUCLEOTIDE SEQUENCE [LARGE SCALE GENOMIC DNA]</scope>
    <source>
        <strain evidence="15">HyVt-237</strain>
    </source>
</reference>
<organism evidence="15">
    <name type="scientific">candidate division WOR-3 bacterium</name>
    <dbReference type="NCBI Taxonomy" id="2052148"/>
    <lineage>
        <taxon>Bacteria</taxon>
        <taxon>Bacteria division WOR-3</taxon>
    </lineage>
</organism>
<dbReference type="Proteomes" id="UP000885931">
    <property type="component" value="Unassembled WGS sequence"/>
</dbReference>
<evidence type="ECO:0000313" key="15">
    <source>
        <dbReference type="EMBL" id="HDM89860.1"/>
    </source>
</evidence>
<dbReference type="EMBL" id="DRBW01000053">
    <property type="protein sequence ID" value="HDM89860.1"/>
    <property type="molecule type" value="Genomic_DNA"/>
</dbReference>
<dbReference type="Pfam" id="PF02673">
    <property type="entry name" value="BacA"/>
    <property type="match status" value="1"/>
</dbReference>
<evidence type="ECO:0000256" key="7">
    <source>
        <dbReference type="ARBA" id="ARBA00022801"/>
    </source>
</evidence>
<dbReference type="AlphaFoldDB" id="A0A7C1BF23"/>
<evidence type="ECO:0000256" key="12">
    <source>
        <dbReference type="ARBA" id="ARBA00032932"/>
    </source>
</evidence>
<feature type="transmembrane region" description="Helical" evidence="14">
    <location>
        <begin position="76"/>
        <end position="94"/>
    </location>
</feature>
<comment type="function">
    <text evidence="14">Catalyzes the dephosphorylation of undecaprenyl diphosphate (UPP). Confers resistance to bacitracin.</text>
</comment>
<dbReference type="GO" id="GO:0071555">
    <property type="term" value="P:cell wall organization"/>
    <property type="evidence" value="ECO:0007669"/>
    <property type="project" value="UniProtKB-KW"/>
</dbReference>
<keyword evidence="9 14" id="KW-0472">Membrane</keyword>
<keyword evidence="5 14" id="KW-1003">Cell membrane</keyword>
<protein>
    <recommendedName>
        <fullName evidence="4 14">Undecaprenyl-diphosphatase</fullName>
        <ecNumber evidence="3 14">3.6.1.27</ecNumber>
    </recommendedName>
    <alternativeName>
        <fullName evidence="12 14">Bacitracin resistance protein</fullName>
    </alternativeName>
    <alternativeName>
        <fullName evidence="11 14">Undecaprenyl pyrophosphate phosphatase</fullName>
    </alternativeName>
</protein>
<keyword evidence="14" id="KW-0133">Cell shape</keyword>
<comment type="similarity">
    <text evidence="2 14">Belongs to the UppP family.</text>
</comment>
<evidence type="ECO:0000256" key="6">
    <source>
        <dbReference type="ARBA" id="ARBA00022692"/>
    </source>
</evidence>
<name>A0A7C1BF23_UNCW3</name>
<evidence type="ECO:0000256" key="9">
    <source>
        <dbReference type="ARBA" id="ARBA00023136"/>
    </source>
</evidence>
<feature type="transmembrane region" description="Helical" evidence="14">
    <location>
        <begin position="229"/>
        <end position="247"/>
    </location>
</feature>
<keyword evidence="8 14" id="KW-1133">Transmembrane helix</keyword>
<dbReference type="GO" id="GO:0009252">
    <property type="term" value="P:peptidoglycan biosynthetic process"/>
    <property type="evidence" value="ECO:0007669"/>
    <property type="project" value="UniProtKB-KW"/>
</dbReference>
<accession>A0A7C1BF23</accession>
<evidence type="ECO:0000256" key="8">
    <source>
        <dbReference type="ARBA" id="ARBA00022989"/>
    </source>
</evidence>
<keyword evidence="10 14" id="KW-0046">Antibiotic resistance</keyword>
<proteinExistence type="inferred from homology"/>
<dbReference type="GO" id="GO:0008360">
    <property type="term" value="P:regulation of cell shape"/>
    <property type="evidence" value="ECO:0007669"/>
    <property type="project" value="UniProtKB-KW"/>
</dbReference>
<comment type="subcellular location">
    <subcellularLocation>
        <location evidence="1 14">Cell membrane</location>
        <topology evidence="1 14">Multi-pass membrane protein</topology>
    </subcellularLocation>
</comment>
<evidence type="ECO:0000256" key="2">
    <source>
        <dbReference type="ARBA" id="ARBA00010621"/>
    </source>
</evidence>
<comment type="caution">
    <text evidence="15">The sequence shown here is derived from an EMBL/GenBank/DDBJ whole genome shotgun (WGS) entry which is preliminary data.</text>
</comment>
<gene>
    <name evidence="14" type="primary">uppP</name>
    <name evidence="15" type="ORF">ENG67_01460</name>
</gene>
<feature type="transmembrane region" description="Helical" evidence="14">
    <location>
        <begin position="106"/>
        <end position="124"/>
    </location>
</feature>
<dbReference type="EC" id="3.6.1.27" evidence="3 14"/>
<keyword evidence="7 14" id="KW-0378">Hydrolase</keyword>
<comment type="catalytic activity">
    <reaction evidence="13 14">
        <text>di-trans,octa-cis-undecaprenyl diphosphate + H2O = di-trans,octa-cis-undecaprenyl phosphate + phosphate + H(+)</text>
        <dbReference type="Rhea" id="RHEA:28094"/>
        <dbReference type="ChEBI" id="CHEBI:15377"/>
        <dbReference type="ChEBI" id="CHEBI:15378"/>
        <dbReference type="ChEBI" id="CHEBI:43474"/>
        <dbReference type="ChEBI" id="CHEBI:58405"/>
        <dbReference type="ChEBI" id="CHEBI:60392"/>
        <dbReference type="EC" id="3.6.1.27"/>
    </reaction>
</comment>
<evidence type="ECO:0000256" key="1">
    <source>
        <dbReference type="ARBA" id="ARBA00004651"/>
    </source>
</evidence>
<keyword evidence="14" id="KW-0961">Cell wall biogenesis/degradation</keyword>